<dbReference type="Pfam" id="PF09527">
    <property type="entry name" value="ATPase_gene1"/>
    <property type="match status" value="1"/>
</dbReference>
<evidence type="ECO:0000313" key="2">
    <source>
        <dbReference type="EMBL" id="AFC25542.1"/>
    </source>
</evidence>
<dbReference type="EMBL" id="CP002831">
    <property type="protein sequence ID" value="AFC25542.1"/>
    <property type="molecule type" value="Genomic_DNA"/>
</dbReference>
<keyword evidence="3" id="KW-1185">Reference proteome</keyword>
<keyword evidence="1" id="KW-0472">Membrane</keyword>
<keyword evidence="1" id="KW-0812">Transmembrane</keyword>
<dbReference type="HOGENOM" id="CLU_137927_7_0_10"/>
<dbReference type="InterPro" id="IPR032820">
    <property type="entry name" value="ATPase_put"/>
</dbReference>
<evidence type="ECO:0000313" key="3">
    <source>
        <dbReference type="Proteomes" id="UP000007519"/>
    </source>
</evidence>
<dbReference type="RefSeq" id="WP_015693145.1">
    <property type="nucleotide sequence ID" value="NC_016940.1"/>
</dbReference>
<dbReference type="STRING" id="984262.SGRA_2814"/>
<evidence type="ECO:0008006" key="4">
    <source>
        <dbReference type="Google" id="ProtNLM"/>
    </source>
</evidence>
<dbReference type="KEGG" id="sgn:SGRA_2814"/>
<keyword evidence="1" id="KW-1133">Transmembrane helix</keyword>
<evidence type="ECO:0000256" key="1">
    <source>
        <dbReference type="SAM" id="Phobius"/>
    </source>
</evidence>
<reference evidence="2 3" key="1">
    <citation type="journal article" date="2012" name="Stand. Genomic Sci.">
        <title>Complete genome sequencing and analysis of Saprospira grandis str. Lewin, a predatory marine bacterium.</title>
        <authorList>
            <person name="Saw J.H."/>
            <person name="Yuryev A."/>
            <person name="Kanbe M."/>
            <person name="Hou S."/>
            <person name="Young A.G."/>
            <person name="Aizawa S."/>
            <person name="Alam M."/>
        </authorList>
    </citation>
    <scope>NUCLEOTIDE SEQUENCE [LARGE SCALE GENOMIC DNA]</scope>
    <source>
        <strain evidence="2 3">Lewin</strain>
    </source>
</reference>
<dbReference type="OrthoDB" id="9798708at2"/>
<protein>
    <recommendedName>
        <fullName evidence="4">AtpZ/AtpI family protein</fullName>
    </recommendedName>
</protein>
<name>H6LA74_SAPGL</name>
<feature type="transmembrane region" description="Helical" evidence="1">
    <location>
        <begin position="56"/>
        <end position="74"/>
    </location>
</feature>
<dbReference type="eggNOG" id="ENOG50339RB">
    <property type="taxonomic scope" value="Bacteria"/>
</dbReference>
<organism evidence="2 3">
    <name type="scientific">Saprospira grandis (strain Lewin)</name>
    <dbReference type="NCBI Taxonomy" id="984262"/>
    <lineage>
        <taxon>Bacteria</taxon>
        <taxon>Pseudomonadati</taxon>
        <taxon>Bacteroidota</taxon>
        <taxon>Saprospiria</taxon>
        <taxon>Saprospirales</taxon>
        <taxon>Saprospiraceae</taxon>
        <taxon>Saprospira</taxon>
    </lineage>
</organism>
<feature type="transmembrane region" description="Helical" evidence="1">
    <location>
        <begin position="23"/>
        <end position="44"/>
    </location>
</feature>
<proteinExistence type="predicted"/>
<accession>H6LA74</accession>
<gene>
    <name evidence="2" type="ordered locus">SGRA_2814</name>
</gene>
<dbReference type="Proteomes" id="UP000007519">
    <property type="component" value="Chromosome"/>
</dbReference>
<sequence>MAPNPKNKKGQAFRKNKKALEGYMKYSGMGVQMALVIAAGSFAGLYLDKYLDSKPLFVVLGSLGSVFLALYLFIRQLLAESPPEDQEEE</sequence>
<dbReference type="AlphaFoldDB" id="H6LA74"/>